<reference evidence="1 2" key="1">
    <citation type="journal article" date="2019" name="Sci. Rep.">
        <title>Orb-weaving spider Araneus ventricosus genome elucidates the spidroin gene catalogue.</title>
        <authorList>
            <person name="Kono N."/>
            <person name="Nakamura H."/>
            <person name="Ohtoshi R."/>
            <person name="Moran D.A.P."/>
            <person name="Shinohara A."/>
            <person name="Yoshida Y."/>
            <person name="Fujiwara M."/>
            <person name="Mori M."/>
            <person name="Tomita M."/>
            <person name="Arakawa K."/>
        </authorList>
    </citation>
    <scope>NUCLEOTIDE SEQUENCE [LARGE SCALE GENOMIC DNA]</scope>
</reference>
<dbReference type="EMBL" id="BGPR01006923">
    <property type="protein sequence ID" value="GBN22940.1"/>
    <property type="molecule type" value="Genomic_DNA"/>
</dbReference>
<evidence type="ECO:0000313" key="1">
    <source>
        <dbReference type="EMBL" id="GBN22940.1"/>
    </source>
</evidence>
<dbReference type="Proteomes" id="UP000499080">
    <property type="component" value="Unassembled WGS sequence"/>
</dbReference>
<accession>A0A4Y2M991</accession>
<comment type="caution">
    <text evidence="1">The sequence shown here is derived from an EMBL/GenBank/DDBJ whole genome shotgun (WGS) entry which is preliminary data.</text>
</comment>
<proteinExistence type="predicted"/>
<keyword evidence="2" id="KW-1185">Reference proteome</keyword>
<gene>
    <name evidence="1" type="ORF">AVEN_28159_1</name>
</gene>
<evidence type="ECO:0000313" key="2">
    <source>
        <dbReference type="Proteomes" id="UP000499080"/>
    </source>
</evidence>
<dbReference type="OrthoDB" id="6156427at2759"/>
<protein>
    <submittedName>
        <fullName evidence="1">Uncharacterized protein</fullName>
    </submittedName>
</protein>
<organism evidence="1 2">
    <name type="scientific">Araneus ventricosus</name>
    <name type="common">Orbweaver spider</name>
    <name type="synonym">Epeira ventricosa</name>
    <dbReference type="NCBI Taxonomy" id="182803"/>
    <lineage>
        <taxon>Eukaryota</taxon>
        <taxon>Metazoa</taxon>
        <taxon>Ecdysozoa</taxon>
        <taxon>Arthropoda</taxon>
        <taxon>Chelicerata</taxon>
        <taxon>Arachnida</taxon>
        <taxon>Araneae</taxon>
        <taxon>Araneomorphae</taxon>
        <taxon>Entelegynae</taxon>
        <taxon>Araneoidea</taxon>
        <taxon>Araneidae</taxon>
        <taxon>Araneus</taxon>
    </lineage>
</organism>
<sequence length="235" mass="27167">MWLMVDFCYILCRGRQSFSFILKKYVGYAKKHFNEGSTIVFYGYPEDAAKSTKTVERIRRTKKHIAGYVMFDESMSATMSQENFLSIYKNKQRLINMLCVKFQNEDFVLKQADHLIIKSALDNEKMSQCLVVIGEDMDLLVIMTASTNSESIFFLKPGIGKVGDALCCAATLSIAPYNKGKYFVSSCVQWLRHHICSLQAGEEEIYEYSELQQDMNIFRDENACWDDRTESFDRL</sequence>
<name>A0A4Y2M991_ARAVE</name>
<dbReference type="AlphaFoldDB" id="A0A4Y2M991"/>